<evidence type="ECO:0000313" key="1">
    <source>
        <dbReference type="EMBL" id="SMX55348.1"/>
    </source>
</evidence>
<reference evidence="2" key="1">
    <citation type="submission" date="2017-05" db="EMBL/GenBank/DDBJ databases">
        <authorList>
            <person name="Kirkegaard R."/>
            <person name="Mcilroy J S."/>
        </authorList>
    </citation>
    <scope>NUCLEOTIDE SEQUENCE [LARGE SCALE GENOMIC DNA]</scope>
</reference>
<gene>
    <name evidence="1" type="ORF">CFX1CAM_2283</name>
</gene>
<name>A0A1Y6K8Z4_9CHLR</name>
<proteinExistence type="predicted"/>
<keyword evidence="2" id="KW-1185">Reference proteome</keyword>
<organism evidence="1 2">
    <name type="scientific">Candidatus Brevifilum fermentans</name>
    <dbReference type="NCBI Taxonomy" id="1986204"/>
    <lineage>
        <taxon>Bacteria</taxon>
        <taxon>Bacillati</taxon>
        <taxon>Chloroflexota</taxon>
        <taxon>Anaerolineae</taxon>
        <taxon>Anaerolineales</taxon>
        <taxon>Anaerolineaceae</taxon>
        <taxon>Candidatus Brevifilum</taxon>
    </lineage>
</organism>
<dbReference type="EMBL" id="LT859958">
    <property type="protein sequence ID" value="SMX55348.1"/>
    <property type="molecule type" value="Genomic_DNA"/>
</dbReference>
<evidence type="ECO:0008006" key="3">
    <source>
        <dbReference type="Google" id="ProtNLM"/>
    </source>
</evidence>
<dbReference type="KEGG" id="abat:CFX1CAM_2283"/>
<protein>
    <recommendedName>
        <fullName evidence="3">Helicase XPB/Ssl2 N-terminal domain-containing protein</fullName>
    </recommendedName>
</protein>
<sequence>MPDLKHRLGTQDLGFLEIVAELWGVELTVRDIRLALSPLIRAMLDPTLVIEIIESLPGNARRALNTLVAEGGWLPWARFNQEFGPLREVGPGRRDREKPFLDPISPAEILWYRALIGRDFLRRGGELQECAYIPDDLLTLIPPVKQTKSGPPGRAASPGETSHILPVTDRILDHTCTLLAALRLGDPQRSPAVKTWRPPLHVVHALLGAVKLITSEEQPVAEDARPFLEMPRAEALSWLVRGWRTSHLFNELRLVPSLICEGAWQNDPVSTRERLLALLSELPEGIWWHLESFVQEVFKRAPDFQRPAGDFDTWLIRDAHSGEPLNGIQHWDRVDGALLRYLITGPLHWLGMMDLAAPAEGQPATAFRFSAWAEQLLLGLPVTQLADEDQPVSVFSDGRLAASVHTLRLARYQLARFCLWIDENETEYIYQMTPASLGTASKQGLKITHLEILLHKYAESTPPNLVTALRQWYKKGGQAHIQPAVILRVEAPRILQLLRESPAGRFLGDSLGPTSVILNPGTQEKVAAALARLGYLADIEYPESSDPEDGPGL</sequence>
<dbReference type="AlphaFoldDB" id="A0A1Y6K8Z4"/>
<dbReference type="Proteomes" id="UP000195514">
    <property type="component" value="Chromosome I"/>
</dbReference>
<accession>A0A1Y6K8Z4</accession>
<evidence type="ECO:0000313" key="2">
    <source>
        <dbReference type="Proteomes" id="UP000195514"/>
    </source>
</evidence>